<comment type="subcellular location">
    <subcellularLocation>
        <location evidence="1">Nucleus</location>
    </subcellularLocation>
</comment>
<evidence type="ECO:0000256" key="4">
    <source>
        <dbReference type="ARBA" id="ARBA00023125"/>
    </source>
</evidence>
<keyword evidence="2" id="KW-0677">Repeat</keyword>
<sequence length="707" mass="78900">TSQCINCLEEEEEDEPEPLDHDYDVPQQHVYKRGWSKARWTREEDERLKQLAERFGTDDWKFLANYMPNRSDAQCIHRWQKVLNPALVKGPWTKEEDQKVIELVMKYGPKRWSLIAKQLKGRIGKQCRERWHNHLNPAVKKSSWTEEEDRIIHEAHKQLGNRWAEIAKLLAGRTDNAIKNHWNSTLKRKVEQEGYLQDSPWPLCPDTKFQSDAFPVLAPDSPSRDEQDVRTHLRWVTRTQRQTPPPALAFKNYTISDESLAWAEFNKETESIGIDLCIASLNLPIANWPVHQAGGASAEATTPIKYLAVAQLSPLKNVPEFAETLQMIDSDNSSWSDSLMLEILGDSGVARECSALTSCVAPHRDGPSSSKVFSLHCPSSSISSGSTSGIGGKADPIASSAATARLASQPAILRRGRDTTPRGEATEGASSLSFGSLDLSRTPPKSNRLHTLPFSPSQFLNTTEREKLQMETPSLTSTPVCRQKLAVGTPLQRERTPGQTKQNGFRTPNIRCSLMETTPRTPTPFKNALAAQEVKYGPLKGLPRTPSHLEEDLRDVLQTVSASHDGFTGDSEHSPSPANRPRPEARMMMGSPAKKARKSLVLDVWSSDNLNTKLFPCEPSVSPGGSPSCVCVCLRKLRQARELLTSSLLMRPVTGRAGDSLQGHERTPCVMNSDWEVVAFGRTEDQLLLTEQARKYMKLLAARTLIL</sequence>
<evidence type="ECO:0000256" key="6">
    <source>
        <dbReference type="ARBA" id="ARBA00023163"/>
    </source>
</evidence>
<keyword evidence="6" id="KW-0804">Transcription</keyword>
<feature type="domain" description="Myb-like" evidence="9">
    <location>
        <begin position="84"/>
        <end position="135"/>
    </location>
</feature>
<reference evidence="11" key="2">
    <citation type="submission" date="2025-09" db="UniProtKB">
        <authorList>
            <consortium name="Ensembl"/>
        </authorList>
    </citation>
    <scope>IDENTIFICATION</scope>
</reference>
<reference evidence="11" key="1">
    <citation type="submission" date="2025-08" db="UniProtKB">
        <authorList>
            <consortium name="Ensembl"/>
        </authorList>
    </citation>
    <scope>IDENTIFICATION</scope>
</reference>
<evidence type="ECO:0000256" key="3">
    <source>
        <dbReference type="ARBA" id="ARBA00023015"/>
    </source>
</evidence>
<dbReference type="GO" id="GO:0000981">
    <property type="term" value="F:DNA-binding transcription factor activity, RNA polymerase II-specific"/>
    <property type="evidence" value="ECO:0007669"/>
    <property type="project" value="TreeGrafter"/>
</dbReference>
<dbReference type="CDD" id="cd00167">
    <property type="entry name" value="SANT"/>
    <property type="match status" value="3"/>
</dbReference>
<dbReference type="PROSITE" id="PS50090">
    <property type="entry name" value="MYB_LIKE"/>
    <property type="match status" value="3"/>
</dbReference>
<dbReference type="InterPro" id="IPR050560">
    <property type="entry name" value="MYB_TF"/>
</dbReference>
<dbReference type="FunFam" id="1.10.10.60:FF:000010">
    <property type="entry name" value="Transcriptional activator Myb isoform A"/>
    <property type="match status" value="1"/>
</dbReference>
<dbReference type="FunFam" id="1.10.10.60:FF:000042">
    <property type="entry name" value="Transcriptional activator Myb isoform A"/>
    <property type="match status" value="1"/>
</dbReference>
<name>S4R9E1_PETMA</name>
<evidence type="ECO:0000259" key="10">
    <source>
        <dbReference type="PROSITE" id="PS51294"/>
    </source>
</evidence>
<dbReference type="Pfam" id="PF13921">
    <property type="entry name" value="Myb_DNA-bind_6"/>
    <property type="match status" value="1"/>
</dbReference>
<feature type="domain" description="Myb-like" evidence="9">
    <location>
        <begin position="32"/>
        <end position="83"/>
    </location>
</feature>
<dbReference type="InterPro" id="IPR017930">
    <property type="entry name" value="Myb_dom"/>
</dbReference>
<evidence type="ECO:0000256" key="7">
    <source>
        <dbReference type="ARBA" id="ARBA00023242"/>
    </source>
</evidence>
<feature type="domain" description="HTH myb-type" evidence="10">
    <location>
        <begin position="140"/>
        <end position="190"/>
    </location>
</feature>
<keyword evidence="4" id="KW-0238">DNA-binding</keyword>
<dbReference type="Gene3D" id="1.10.10.60">
    <property type="entry name" value="Homeodomain-like"/>
    <property type="match status" value="3"/>
</dbReference>
<keyword evidence="3" id="KW-0805">Transcription regulation</keyword>
<feature type="region of interest" description="Disordered" evidence="8">
    <location>
        <begin position="401"/>
        <end position="457"/>
    </location>
</feature>
<dbReference type="STRING" id="7757.ENSPMAP00000001822"/>
<organism evidence="11">
    <name type="scientific">Petromyzon marinus</name>
    <name type="common">Sea lamprey</name>
    <dbReference type="NCBI Taxonomy" id="7757"/>
    <lineage>
        <taxon>Eukaryota</taxon>
        <taxon>Metazoa</taxon>
        <taxon>Chordata</taxon>
        <taxon>Craniata</taxon>
        <taxon>Vertebrata</taxon>
        <taxon>Cyclostomata</taxon>
        <taxon>Hyperoartia</taxon>
        <taxon>Petromyzontiformes</taxon>
        <taxon>Petromyzontidae</taxon>
        <taxon>Petromyzon</taxon>
    </lineage>
</organism>
<evidence type="ECO:0000256" key="5">
    <source>
        <dbReference type="ARBA" id="ARBA00023159"/>
    </source>
</evidence>
<dbReference type="InterPro" id="IPR009057">
    <property type="entry name" value="Homeodomain-like_sf"/>
</dbReference>
<feature type="region of interest" description="Disordered" evidence="8">
    <location>
        <begin position="563"/>
        <end position="586"/>
    </location>
</feature>
<dbReference type="PANTHER" id="PTHR45614:SF25">
    <property type="entry name" value="MYB PROTEIN"/>
    <property type="match status" value="1"/>
</dbReference>
<dbReference type="Pfam" id="PF09316">
    <property type="entry name" value="Cmyb_C"/>
    <property type="match status" value="1"/>
</dbReference>
<dbReference type="PROSITE" id="PS51294">
    <property type="entry name" value="HTH_MYB"/>
    <property type="match status" value="3"/>
</dbReference>
<dbReference type="HOGENOM" id="CLU_015440_2_2_1"/>
<dbReference type="GeneTree" id="ENSGT00940000157709"/>
<keyword evidence="7" id="KW-0539">Nucleus</keyword>
<evidence type="ECO:0000256" key="2">
    <source>
        <dbReference type="ARBA" id="ARBA00022737"/>
    </source>
</evidence>
<evidence type="ECO:0000259" key="9">
    <source>
        <dbReference type="PROSITE" id="PS50090"/>
    </source>
</evidence>
<dbReference type="Ensembl" id="ENSPMAT00000001832.1">
    <property type="protein sequence ID" value="ENSPMAP00000001822.1"/>
    <property type="gene ID" value="ENSPMAG00000001639.1"/>
</dbReference>
<dbReference type="SMART" id="SM00717">
    <property type="entry name" value="SANT"/>
    <property type="match status" value="3"/>
</dbReference>
<dbReference type="PANTHER" id="PTHR45614">
    <property type="entry name" value="MYB PROTEIN-RELATED"/>
    <property type="match status" value="1"/>
</dbReference>
<feature type="domain" description="HTH myb-type" evidence="10">
    <location>
        <begin position="84"/>
        <end position="139"/>
    </location>
</feature>
<protein>
    <submittedName>
        <fullName evidence="11">V-myb avian myeloblastosis viral oncogene homolog-like 1</fullName>
    </submittedName>
</protein>
<keyword evidence="5" id="KW-0010">Activator</keyword>
<dbReference type="SUPFAM" id="SSF46689">
    <property type="entry name" value="Homeodomain-like"/>
    <property type="match status" value="2"/>
</dbReference>
<dbReference type="Pfam" id="PF00249">
    <property type="entry name" value="Myb_DNA-binding"/>
    <property type="match status" value="1"/>
</dbReference>
<feature type="compositionally biased region" description="Basic and acidic residues" evidence="8">
    <location>
        <begin position="415"/>
        <end position="425"/>
    </location>
</feature>
<dbReference type="GO" id="GO:0000978">
    <property type="term" value="F:RNA polymerase II cis-regulatory region sequence-specific DNA binding"/>
    <property type="evidence" value="ECO:0007669"/>
    <property type="project" value="TreeGrafter"/>
</dbReference>
<dbReference type="FunFam" id="1.10.10.60:FF:000016">
    <property type="entry name" value="Transcriptional activator Myb isoform A"/>
    <property type="match status" value="1"/>
</dbReference>
<dbReference type="InterPro" id="IPR001005">
    <property type="entry name" value="SANT/Myb"/>
</dbReference>
<feature type="domain" description="HTH myb-type" evidence="10">
    <location>
        <begin position="32"/>
        <end position="83"/>
    </location>
</feature>
<evidence type="ECO:0000313" key="11">
    <source>
        <dbReference type="Ensembl" id="ENSPMAP00000001822.1"/>
    </source>
</evidence>
<evidence type="ECO:0000256" key="8">
    <source>
        <dbReference type="SAM" id="MobiDB-lite"/>
    </source>
</evidence>
<dbReference type="OMA" id="QMGGFPF"/>
<dbReference type="InterPro" id="IPR015395">
    <property type="entry name" value="C-myb_C"/>
</dbReference>
<feature type="domain" description="Myb-like" evidence="9">
    <location>
        <begin position="136"/>
        <end position="186"/>
    </location>
</feature>
<dbReference type="GO" id="GO:0005634">
    <property type="term" value="C:nucleus"/>
    <property type="evidence" value="ECO:0007669"/>
    <property type="project" value="UniProtKB-SubCell"/>
</dbReference>
<accession>S4R9E1</accession>
<dbReference type="AlphaFoldDB" id="S4R9E1"/>
<proteinExistence type="predicted"/>
<evidence type="ECO:0000256" key="1">
    <source>
        <dbReference type="ARBA" id="ARBA00004123"/>
    </source>
</evidence>